<evidence type="ECO:0000313" key="2">
    <source>
        <dbReference type="EMBL" id="ACV21373.1"/>
    </source>
</evidence>
<dbReference type="RefSeq" id="WP_012797482.1">
    <property type="nucleotide sequence ID" value="NC_013165.1"/>
</dbReference>
<protein>
    <recommendedName>
        <fullName evidence="1">HNH nuclease domain-containing protein</fullName>
    </recommendedName>
</protein>
<dbReference type="KEGG" id="shi:Shel_03050"/>
<evidence type="ECO:0000259" key="1">
    <source>
        <dbReference type="Pfam" id="PF13395"/>
    </source>
</evidence>
<dbReference type="eggNOG" id="COG3513">
    <property type="taxonomic scope" value="Bacteria"/>
</dbReference>
<dbReference type="AlphaFoldDB" id="C7N267"/>
<sequence>MAELLGSQGMLTCTGDAFKSTRLERMLAPRGLTNSYKLLWLRGVFEEVVDGNADMSFARIVARMVAASWYPIVYYRLSFGLQDKMGECVDAVRDAHGLSGDAKSSEIIAAVEGSENPEVRRCIKERCKYVPHLLIRLFYEDSMRDEQERVGKRLGDIAIRNAIVAANRSDSAGAPYVFNEAFDGLTVDPKWAAYFRDNQQIVRGWLDMKLVRYLQDRNPSMPAIPLKIYPPQTRNLGAATRYWKEALALAGLREIYTGVPFTEDALQERGGLSIDHFIPWSFVLHDEPWNLVPMFKNANSSKGDRLPDLGDFLVPFASQQFDALMAVRNTGRHRKVLEAYLQIEPNFESFENTASCREAFIDDIGKAIRPLHQIARNQGFDIWRPTVECVYDGVREG</sequence>
<accession>C7N267</accession>
<dbReference type="InterPro" id="IPR003615">
    <property type="entry name" value="HNH_nuc"/>
</dbReference>
<dbReference type="Proteomes" id="UP000002026">
    <property type="component" value="Chromosome"/>
</dbReference>
<organism evidence="2 3">
    <name type="scientific">Slackia heliotrinireducens (strain ATCC 29202 / DSM 20476 / NCTC 11029 / RHS 1)</name>
    <name type="common">Peptococcus heliotrinreducens</name>
    <dbReference type="NCBI Taxonomy" id="471855"/>
    <lineage>
        <taxon>Bacteria</taxon>
        <taxon>Bacillati</taxon>
        <taxon>Actinomycetota</taxon>
        <taxon>Coriobacteriia</taxon>
        <taxon>Eggerthellales</taxon>
        <taxon>Eggerthellaceae</taxon>
        <taxon>Slackia</taxon>
    </lineage>
</organism>
<gene>
    <name evidence="2" type="ordered locus">Shel_03050</name>
</gene>
<dbReference type="EMBL" id="CP001684">
    <property type="protein sequence ID" value="ACV21373.1"/>
    <property type="molecule type" value="Genomic_DNA"/>
</dbReference>
<dbReference type="Pfam" id="PF13395">
    <property type="entry name" value="HNH_4"/>
    <property type="match status" value="1"/>
</dbReference>
<dbReference type="Gene3D" id="1.10.30.50">
    <property type="match status" value="1"/>
</dbReference>
<dbReference type="STRING" id="471855.Shel_03050"/>
<evidence type="ECO:0000313" key="3">
    <source>
        <dbReference type="Proteomes" id="UP000002026"/>
    </source>
</evidence>
<name>C7N267_SLAHD</name>
<proteinExistence type="predicted"/>
<dbReference type="HOGENOM" id="CLU_047712_0_0_11"/>
<feature type="domain" description="HNH nuclease" evidence="1">
    <location>
        <begin position="255"/>
        <end position="307"/>
    </location>
</feature>
<reference evidence="2 3" key="1">
    <citation type="journal article" date="2009" name="Stand. Genomic Sci.">
        <title>Complete genome sequence of Slackia heliotrinireducens type strain (RHS 1).</title>
        <authorList>
            <person name="Pukall R."/>
            <person name="Lapidus A."/>
            <person name="Nolan M."/>
            <person name="Copeland A."/>
            <person name="Glavina Del Rio T."/>
            <person name="Lucas S."/>
            <person name="Chen F."/>
            <person name="Tice H."/>
            <person name="Cheng J.F."/>
            <person name="Chertkov O."/>
            <person name="Bruce D."/>
            <person name="Goodwin L."/>
            <person name="Kuske C."/>
            <person name="Brettin T."/>
            <person name="Detter J.C."/>
            <person name="Han C."/>
            <person name="Pitluck S."/>
            <person name="Pati A."/>
            <person name="Mavrommatis K."/>
            <person name="Ivanova N."/>
            <person name="Ovchinnikova G."/>
            <person name="Chen A."/>
            <person name="Palaniappan K."/>
            <person name="Schneider S."/>
            <person name="Rohde M."/>
            <person name="Chain P."/>
            <person name="D'haeseleer P."/>
            <person name="Goker M."/>
            <person name="Bristow J."/>
            <person name="Eisen J.A."/>
            <person name="Markowitz V."/>
            <person name="Kyrpides N.C."/>
            <person name="Klenk H.P."/>
            <person name="Hugenholtz P."/>
        </authorList>
    </citation>
    <scope>NUCLEOTIDE SEQUENCE [LARGE SCALE GENOMIC DNA]</scope>
    <source>
        <strain evidence="3">ATCC 29202 / DSM 20476 / NCTC 11029 / RHS 1</strain>
    </source>
</reference>
<keyword evidence="3" id="KW-1185">Reference proteome</keyword>